<sequence length="757" mass="85109">MPRKVQKTKWRNEVRRRRRSPRLSALSVSLPNRNANASPHSDLEVILEEEEEDESEAEQRQQKEEQEEEAQDDETASDPDSDSDSRPYVRGQRPRLPARTRARTSSSSKKRKFRPVKEGRTTNNENRPTKFDELPAAQPMPEKRILELVLDVLQRRDAYEIFGEPVDPEEVQDYYEIIKEPMDFGTMRAKLHEGMYSNFPEFEHDIFLITRNAMLFNSSGTIYFKQARTIDELAKKVFHTLKTDPESFERENVASRRRSCRRIHSESEISNYGACPKFASNAKVTITSVTASFKATSNSISEATRRRNPRANPGCSGSGIHIAAGDGEIKSGPRRSSMSKQDLRHTYRPWMSFSMEQNSIVSAVYRNMVPVIRVDQQDISYTKSLLSFVKDLGPTAQKIAKHKLQQCWTPKFHNPGPSHHMQGSTTQIPSASASMHQKSSPPDAVLPSQETRNFFNHHFRRQDFAGKLVEKKNYSSSGDKESADINDRSNMFIPSREQAVSLEDGKSSQVVGLKRELHLTEGVNIFGAFSREMVGQNKNSEIQLGADSFHDKARDLNLSAVAAREIAKKSTKIPELAGQLQTSELARDYSQSNMLDSMIKSKRSPLCSWLVQAKEMSILDQDKGLVEIVSLDNDSGTSLVTSAPGSRTGLGHQDADEVGKERQCIQSTASPFIFDLPFLKSRLSQMNNQGDHRPLQLGLCADKSLHGNPCINGVCIPFTLPPPLHADKPCTLPVQNCQQRTPLDGMDAKHADLALKL</sequence>
<evidence type="ECO:0000259" key="4">
    <source>
        <dbReference type="PROSITE" id="PS50014"/>
    </source>
</evidence>
<evidence type="ECO:0000313" key="6">
    <source>
        <dbReference type="Proteomes" id="UP001370490"/>
    </source>
</evidence>
<dbReference type="AlphaFoldDB" id="A0AAN8ZJ79"/>
<dbReference type="CDD" id="cd04369">
    <property type="entry name" value="Bromodomain"/>
    <property type="match status" value="1"/>
</dbReference>
<evidence type="ECO:0000256" key="1">
    <source>
        <dbReference type="ARBA" id="ARBA00023117"/>
    </source>
</evidence>
<accession>A0AAN8ZJ79</accession>
<feature type="region of interest" description="Disordered" evidence="3">
    <location>
        <begin position="1"/>
        <end position="134"/>
    </location>
</feature>
<dbReference type="Pfam" id="PF00439">
    <property type="entry name" value="Bromodomain"/>
    <property type="match status" value="1"/>
</dbReference>
<dbReference type="Gene3D" id="1.20.920.10">
    <property type="entry name" value="Bromodomain-like"/>
    <property type="match status" value="1"/>
</dbReference>
<evidence type="ECO:0000256" key="2">
    <source>
        <dbReference type="PROSITE-ProRule" id="PRU00035"/>
    </source>
</evidence>
<dbReference type="InterPro" id="IPR001487">
    <property type="entry name" value="Bromodomain"/>
</dbReference>
<feature type="region of interest" description="Disordered" evidence="3">
    <location>
        <begin position="413"/>
        <end position="444"/>
    </location>
</feature>
<feature type="compositionally biased region" description="Basic residues" evidence="3">
    <location>
        <begin position="92"/>
        <end position="114"/>
    </location>
</feature>
<keyword evidence="6" id="KW-1185">Reference proteome</keyword>
<organism evidence="5 6">
    <name type="scientific">Dillenia turbinata</name>
    <dbReference type="NCBI Taxonomy" id="194707"/>
    <lineage>
        <taxon>Eukaryota</taxon>
        <taxon>Viridiplantae</taxon>
        <taxon>Streptophyta</taxon>
        <taxon>Embryophyta</taxon>
        <taxon>Tracheophyta</taxon>
        <taxon>Spermatophyta</taxon>
        <taxon>Magnoliopsida</taxon>
        <taxon>eudicotyledons</taxon>
        <taxon>Gunneridae</taxon>
        <taxon>Pentapetalae</taxon>
        <taxon>Dilleniales</taxon>
        <taxon>Dilleniaceae</taxon>
        <taxon>Dillenia</taxon>
    </lineage>
</organism>
<dbReference type="PRINTS" id="PR00503">
    <property type="entry name" value="BROMODOMAIN"/>
</dbReference>
<feature type="compositionally biased region" description="Basic residues" evidence="3">
    <location>
        <begin position="1"/>
        <end position="21"/>
    </location>
</feature>
<dbReference type="PANTHER" id="PTHR22881">
    <property type="entry name" value="BROMODOMAIN CONTAINING PROTEIN"/>
    <property type="match status" value="1"/>
</dbReference>
<reference evidence="5 6" key="1">
    <citation type="submission" date="2023-12" db="EMBL/GenBank/DDBJ databases">
        <title>A high-quality genome assembly for Dillenia turbinata (Dilleniales).</title>
        <authorList>
            <person name="Chanderbali A."/>
        </authorList>
    </citation>
    <scope>NUCLEOTIDE SEQUENCE [LARGE SCALE GENOMIC DNA]</scope>
    <source>
        <strain evidence="5">LSX21</strain>
        <tissue evidence="5">Leaf</tissue>
    </source>
</reference>
<feature type="domain" description="Bromo" evidence="4">
    <location>
        <begin position="154"/>
        <end position="224"/>
    </location>
</feature>
<feature type="compositionally biased region" description="Acidic residues" evidence="3">
    <location>
        <begin position="65"/>
        <end position="82"/>
    </location>
</feature>
<name>A0AAN8ZJ79_9MAGN</name>
<feature type="compositionally biased region" description="Polar residues" evidence="3">
    <location>
        <begin position="421"/>
        <end position="440"/>
    </location>
</feature>
<feature type="compositionally biased region" description="Acidic residues" evidence="3">
    <location>
        <begin position="45"/>
        <end position="56"/>
    </location>
</feature>
<dbReference type="SUPFAM" id="SSF47370">
    <property type="entry name" value="Bromodomain"/>
    <property type="match status" value="1"/>
</dbReference>
<dbReference type="Proteomes" id="UP001370490">
    <property type="component" value="Unassembled WGS sequence"/>
</dbReference>
<feature type="region of interest" description="Disordered" evidence="3">
    <location>
        <begin position="300"/>
        <end position="342"/>
    </location>
</feature>
<evidence type="ECO:0000256" key="3">
    <source>
        <dbReference type="SAM" id="MobiDB-lite"/>
    </source>
</evidence>
<keyword evidence="1 2" id="KW-0103">Bromodomain</keyword>
<dbReference type="SMART" id="SM00297">
    <property type="entry name" value="BROMO"/>
    <property type="match status" value="1"/>
</dbReference>
<feature type="compositionally biased region" description="Low complexity" evidence="3">
    <location>
        <begin position="22"/>
        <end position="31"/>
    </location>
</feature>
<dbReference type="InterPro" id="IPR036427">
    <property type="entry name" value="Bromodomain-like_sf"/>
</dbReference>
<gene>
    <name evidence="5" type="ORF">RJ641_028681</name>
</gene>
<proteinExistence type="predicted"/>
<dbReference type="PROSITE" id="PS50014">
    <property type="entry name" value="BROMODOMAIN_2"/>
    <property type="match status" value="1"/>
</dbReference>
<dbReference type="EMBL" id="JBAMMX010000004">
    <property type="protein sequence ID" value="KAK6943304.1"/>
    <property type="molecule type" value="Genomic_DNA"/>
</dbReference>
<comment type="caution">
    <text evidence="5">The sequence shown here is derived from an EMBL/GenBank/DDBJ whole genome shotgun (WGS) entry which is preliminary data.</text>
</comment>
<dbReference type="PANTHER" id="PTHR22881:SF26">
    <property type="entry name" value="BROMODOMAIN CONTAINING PROTEIN, EXPRESSED"/>
    <property type="match status" value="1"/>
</dbReference>
<protein>
    <submittedName>
        <fullName evidence="5">Bromodomain</fullName>
    </submittedName>
</protein>
<evidence type="ECO:0000313" key="5">
    <source>
        <dbReference type="EMBL" id="KAK6943304.1"/>
    </source>
</evidence>
<dbReference type="InterPro" id="IPR051831">
    <property type="entry name" value="Bromodomain_contain_prot"/>
</dbReference>